<dbReference type="EC" id="2.7.8.5" evidence="7"/>
<dbReference type="GO" id="GO:0008444">
    <property type="term" value="F:CDP-diacylglycerol-glycerol-3-phosphate 3-phosphatidyltransferase activity"/>
    <property type="evidence" value="ECO:0007669"/>
    <property type="project" value="UniProtKB-EC"/>
</dbReference>
<keyword evidence="7" id="KW-0496">Mitochondrion</keyword>
<dbReference type="GO" id="GO:0032049">
    <property type="term" value="P:cardiolipin biosynthetic process"/>
    <property type="evidence" value="ECO:0007669"/>
    <property type="project" value="InterPro"/>
</dbReference>
<evidence type="ECO:0000313" key="8">
    <source>
        <dbReference type="EMBL" id="KZT70067.1"/>
    </source>
</evidence>
<evidence type="ECO:0000256" key="7">
    <source>
        <dbReference type="RuleBase" id="RU365024"/>
    </source>
</evidence>
<dbReference type="OrthoDB" id="10250191at2759"/>
<dbReference type="GO" id="GO:0005524">
    <property type="term" value="F:ATP binding"/>
    <property type="evidence" value="ECO:0007669"/>
    <property type="project" value="UniProtKB-KW"/>
</dbReference>
<keyword evidence="7" id="KW-0547">Nucleotide-binding</keyword>
<keyword evidence="3" id="KW-0677">Repeat</keyword>
<comment type="catalytic activity">
    <reaction evidence="7">
        <text>a CDP-1,2-diacyl-sn-glycerol + sn-glycerol 3-phosphate = a 1,2-diacyl-sn-glycero-3-phospho-(1'-sn-glycero-3'-phosphate) + CMP + H(+)</text>
        <dbReference type="Rhea" id="RHEA:12593"/>
        <dbReference type="ChEBI" id="CHEBI:15378"/>
        <dbReference type="ChEBI" id="CHEBI:57597"/>
        <dbReference type="ChEBI" id="CHEBI:58332"/>
        <dbReference type="ChEBI" id="CHEBI:60110"/>
        <dbReference type="ChEBI" id="CHEBI:60377"/>
        <dbReference type="EC" id="2.7.8.5"/>
    </reaction>
</comment>
<dbReference type="Proteomes" id="UP000076727">
    <property type="component" value="Unassembled WGS sequence"/>
</dbReference>
<dbReference type="PANTHER" id="PTHR12586:SF1">
    <property type="entry name" value="CDP-DIACYLGLYCEROL--GLYCEROL-3-PHOSPHATE 3-PHOSPHATIDYLTRANSFERASE, MITOCHONDRIAL"/>
    <property type="match status" value="1"/>
</dbReference>
<dbReference type="Gene3D" id="3.30.870.10">
    <property type="entry name" value="Endonuclease Chain A"/>
    <property type="match status" value="2"/>
</dbReference>
<dbReference type="PANTHER" id="PTHR12586">
    <property type="entry name" value="CDP-DIACYLGLYCEROL--SERINE O-PHOSPHATIDYLTRANSFERASE"/>
    <property type="match status" value="1"/>
</dbReference>
<dbReference type="UniPathway" id="UPA00084">
    <property type="reaction ID" value="UER00503"/>
</dbReference>
<keyword evidence="2 7" id="KW-0808">Transferase</keyword>
<proteinExistence type="inferred from homology"/>
<keyword evidence="5 7" id="KW-0594">Phospholipid biosynthesis</keyword>
<comment type="pathway">
    <text evidence="7">Phospholipid metabolism; phosphatidylglycerol biosynthesis; phosphatidylglycerol from CDP-diacylglycerol: step 1/2.</text>
</comment>
<keyword evidence="1 7" id="KW-0444">Lipid biosynthesis</keyword>
<keyword evidence="9" id="KW-1185">Reference proteome</keyword>
<evidence type="ECO:0000256" key="4">
    <source>
        <dbReference type="ARBA" id="ARBA00023098"/>
    </source>
</evidence>
<keyword evidence="6 7" id="KW-1208">Phospholipid metabolism</keyword>
<evidence type="ECO:0000256" key="5">
    <source>
        <dbReference type="ARBA" id="ARBA00023209"/>
    </source>
</evidence>
<keyword evidence="4 7" id="KW-0443">Lipid metabolism</keyword>
<comment type="function">
    <text evidence="7">Functions in the biosynthesis of the anionic phospholipids phosphatidylglycerol and cardiolipin.</text>
</comment>
<evidence type="ECO:0000313" key="9">
    <source>
        <dbReference type="Proteomes" id="UP000076727"/>
    </source>
</evidence>
<dbReference type="PIRSF" id="PIRSF000850">
    <property type="entry name" value="Phospholipase_D_PSS"/>
    <property type="match status" value="1"/>
</dbReference>
<dbReference type="CDD" id="cd09137">
    <property type="entry name" value="PLDc_PGS1_euk_2"/>
    <property type="match status" value="1"/>
</dbReference>
<dbReference type="AlphaFoldDB" id="A0A165QXX6"/>
<protein>
    <recommendedName>
        <fullName evidence="7">CDP-diacylglycerol--glycerol-3-phosphate 3-phosphatidyltransferase</fullName>
        <ecNumber evidence="7">2.7.8.5</ecNumber>
    </recommendedName>
</protein>
<sequence length="470" mass="53617">MSALEPSVQRFTYELAKHQPCYAISASSVNILTEPRQFYRCLLDMIRRARRRLFISSLYIGSEDLELVKELEASLHANPSLHIHMHLDYNRCTRPEPLSTANLLLPLLRRYPDRVHVWFFRSPKLKGLMAKVMPPRFNEGWGGTWHPKIYGADDDLVISGANLNKSYFTNRQDRYVQLTGQPELADYCFSFLEQTTSFSYSLLPSSTNGDNYVLHWPHGDLHPHHFESKAKVALRAFQETQRNRPQESVDVLVMPIIQAGQFKIREEERCLDLLFQHLAEPSSTSSQYNGPLVDLTSGYFGLYKPYQRLVINSPVACRILAAGPKANGFYGSRGVSGRIPEGYTVLERRFMKAVRASGREWPADVPLEDGSVSGIQLGEWERDGWTYHAKGMWLRPTSSSRPCLTLFGSTNLNSRSANIDTELSFMLVTTSPNLRTQLAEEVDGLRSHAYPWRGTERKRAVESLVRDSLR</sequence>
<organism evidence="8 9">
    <name type="scientific">Daedalea quercina L-15889</name>
    <dbReference type="NCBI Taxonomy" id="1314783"/>
    <lineage>
        <taxon>Eukaryota</taxon>
        <taxon>Fungi</taxon>
        <taxon>Dikarya</taxon>
        <taxon>Basidiomycota</taxon>
        <taxon>Agaricomycotina</taxon>
        <taxon>Agaricomycetes</taxon>
        <taxon>Polyporales</taxon>
        <taxon>Fomitopsis</taxon>
    </lineage>
</organism>
<evidence type="ECO:0000256" key="3">
    <source>
        <dbReference type="ARBA" id="ARBA00022737"/>
    </source>
</evidence>
<dbReference type="InterPro" id="IPR016270">
    <property type="entry name" value="PGS1"/>
</dbReference>
<evidence type="ECO:0000256" key="6">
    <source>
        <dbReference type="ARBA" id="ARBA00023264"/>
    </source>
</evidence>
<dbReference type="EMBL" id="KV429053">
    <property type="protein sequence ID" value="KZT70067.1"/>
    <property type="molecule type" value="Genomic_DNA"/>
</dbReference>
<dbReference type="STRING" id="1314783.A0A165QXX6"/>
<comment type="subcellular location">
    <subcellularLocation>
        <location evidence="7">Mitochondrion</location>
    </subcellularLocation>
</comment>
<evidence type="ECO:0000256" key="2">
    <source>
        <dbReference type="ARBA" id="ARBA00022679"/>
    </source>
</evidence>
<keyword evidence="7" id="KW-0067">ATP-binding</keyword>
<dbReference type="CDD" id="cd09135">
    <property type="entry name" value="PLDc_PGS1_euk_1"/>
    <property type="match status" value="1"/>
</dbReference>
<reference evidence="8 9" key="1">
    <citation type="journal article" date="2016" name="Mol. Biol. Evol.">
        <title>Comparative Genomics of Early-Diverging Mushroom-Forming Fungi Provides Insights into the Origins of Lignocellulose Decay Capabilities.</title>
        <authorList>
            <person name="Nagy L.G."/>
            <person name="Riley R."/>
            <person name="Tritt A."/>
            <person name="Adam C."/>
            <person name="Daum C."/>
            <person name="Floudas D."/>
            <person name="Sun H."/>
            <person name="Yadav J.S."/>
            <person name="Pangilinan J."/>
            <person name="Larsson K.H."/>
            <person name="Matsuura K."/>
            <person name="Barry K."/>
            <person name="Labutti K."/>
            <person name="Kuo R."/>
            <person name="Ohm R.A."/>
            <person name="Bhattacharya S.S."/>
            <person name="Shirouzu T."/>
            <person name="Yoshinaga Y."/>
            <person name="Martin F.M."/>
            <person name="Grigoriev I.V."/>
            <person name="Hibbett D.S."/>
        </authorList>
    </citation>
    <scope>NUCLEOTIDE SEQUENCE [LARGE SCALE GENOMIC DNA]</scope>
    <source>
        <strain evidence="8 9">L-15889</strain>
    </source>
</reference>
<evidence type="ECO:0000256" key="1">
    <source>
        <dbReference type="ARBA" id="ARBA00022516"/>
    </source>
</evidence>
<gene>
    <name evidence="8" type="ORF">DAEQUDRAFT_750479</name>
</gene>
<dbReference type="SUPFAM" id="SSF56024">
    <property type="entry name" value="Phospholipase D/nuclease"/>
    <property type="match status" value="1"/>
</dbReference>
<comment type="similarity">
    <text evidence="7">Belongs to the CDP-alcohol phosphatidyltransferase class-II family.</text>
</comment>
<name>A0A165QXX6_9APHY</name>
<accession>A0A165QXX6</accession>
<dbReference type="GO" id="GO:0005739">
    <property type="term" value="C:mitochondrion"/>
    <property type="evidence" value="ECO:0007669"/>
    <property type="project" value="UniProtKB-SubCell"/>
</dbReference>